<dbReference type="InterPro" id="IPR045619">
    <property type="entry name" value="DUF6443"/>
</dbReference>
<evidence type="ECO:0000259" key="1">
    <source>
        <dbReference type="Pfam" id="PF20041"/>
    </source>
</evidence>
<organism evidence="2 3">
    <name type="scientific">Chitinophaga solisilvae</name>
    <dbReference type="NCBI Taxonomy" id="1233460"/>
    <lineage>
        <taxon>Bacteria</taxon>
        <taxon>Pseudomonadati</taxon>
        <taxon>Bacteroidota</taxon>
        <taxon>Chitinophagia</taxon>
        <taxon>Chitinophagales</taxon>
        <taxon>Chitinophagaceae</taxon>
        <taxon>Chitinophaga</taxon>
    </lineage>
</organism>
<dbReference type="OrthoDB" id="2972467at2"/>
<evidence type="ECO:0000313" key="3">
    <source>
        <dbReference type="Proteomes" id="UP000281028"/>
    </source>
</evidence>
<feature type="domain" description="DUF6443" evidence="1">
    <location>
        <begin position="33"/>
        <end position="173"/>
    </location>
</feature>
<dbReference type="Pfam" id="PF20041">
    <property type="entry name" value="DUF6443"/>
    <property type="match status" value="1"/>
</dbReference>
<dbReference type="AlphaFoldDB" id="A0A3S1B035"/>
<gene>
    <name evidence="2" type="ORF">ECE50_017620</name>
</gene>
<accession>A0A3S1B035</accession>
<dbReference type="EMBL" id="RIAR02000001">
    <property type="protein sequence ID" value="NSL88664.1"/>
    <property type="molecule type" value="Genomic_DNA"/>
</dbReference>
<keyword evidence="3" id="KW-1185">Reference proteome</keyword>
<dbReference type="Gene3D" id="2.180.10.10">
    <property type="entry name" value="RHS repeat-associated core"/>
    <property type="match status" value="2"/>
</dbReference>
<proteinExistence type="predicted"/>
<evidence type="ECO:0000313" key="2">
    <source>
        <dbReference type="EMBL" id="NSL88664.1"/>
    </source>
</evidence>
<reference evidence="2" key="1">
    <citation type="submission" date="2020-05" db="EMBL/GenBank/DDBJ databases">
        <title>Chitinophaga laudate sp. nov., isolated from a tropical peat swamp.</title>
        <authorList>
            <person name="Goh C.B.S."/>
            <person name="Lee M.S."/>
            <person name="Parimannan S."/>
            <person name="Pasbakhsh P."/>
            <person name="Yule C.M."/>
            <person name="Rajandas H."/>
            <person name="Loke S."/>
            <person name="Croft L."/>
            <person name="Tan J.B.L."/>
        </authorList>
    </citation>
    <scope>NUCLEOTIDE SEQUENCE</scope>
    <source>
        <strain evidence="2">Mgbs1</strain>
    </source>
</reference>
<dbReference type="Proteomes" id="UP000281028">
    <property type="component" value="Unassembled WGS sequence"/>
</dbReference>
<protein>
    <recommendedName>
        <fullName evidence="1">DUF6443 domain-containing protein</fullName>
    </recommendedName>
</protein>
<sequence>MKYLLLTVSLILAITTASGQVTTISNFVAQSVITANGVTTQAAVNALVPEQRKRTVIYLDGLGRPLQHIRVQASPDAYDIITPVYFDNFGRNTTTFLPFADWNGGTGFLRPTAFHDQAFFYEPAYSTVPDVPDDSFPIIRQVPEASPLNRMSEQGYAGSSWQPGTGHTTKTVYAVNTNADKVLRWLITADSGAVPQAAVYLPGELYKIVTTDPDGRQHIIFKDQEERQVLQRQVTDSAWLDTYYVYDDFSHLRYIIPPKATQAIINNDYTFNSLPFVKDELCYINEYDERGRVIRKKLPGTGLQEITYDARDRVVFSRDGNLTARNNWLYQLYDYLSRPSGTALQTKNASRYAMQAQVNNYYVDTITGMLLQRLPDFTPTIALKGDIYTQYSPDPNLSKPFNSTDMGFLQYGYSMTPDPATTYSRHVSGLLTYGYSRVMDTTTLLYTTYYYDDKGRLIQTIADNINQGTDTKSTLYDVEGKILSTYHHYTNPKSTTTPDLRILSVYHYDRGGNLLRILKQLNNSGLPKTLVHLRRNHLGQMVCKTFGSSLDSMQYVYNIRGWLKSVNKAYVSTGNSYYFGFDLGYDSTTPVITGADYTHPQYNGNIAGTVWRSANDNIPRKYDFSYDEVNRLTAAAFSQQNTGGSAWTNDQVDYTVSGLRYDLNGNMLSMNQKGLSGTTSILIDSLKYDYILNSNKLFTVTDYVNNPLSILGDFKELNTAGAQDYTYDDNGNQLADMNSLTSILRYNWLNLPDSFYLWGKGYITSSYDVRGNKLRKKVTDYTGTGRVTITDYIDGVEFVNDTLQSIPHEEGRIRSVVKAGQPVRYFYDYFEKDHLDNTRIVLTEQTDTTVYLASMETAQAAKEELLFSNMVSTRSPKPAGYPADGAKVKNEFIALLPAKTAEKKTGPSLVLRVMAGDTVQISASAFYKSIAGKKQEAMTPLSGLLNSALQAPSRSAATDIHQVTAAGNAAAMGITPAAYESMKRKEQEMARPLYIKAGLNYALFDDRLKMIDEGSGTRQVKRIPDQLQVLGTDKMIISRTGYLYVYPDNESDQPVYFDNIAVQLLSGPLLEVTHYYPFGLTMEGISTNALKGTRYPENNRKFNSLVFQHGEFADSTGLHLYEAPLRMMDPQTGRWHQPVFQQGRELQSPYLLHGNNPVRYYGGSSQDASPEDIFKPEPLLWRKLDP</sequence>
<name>A0A3S1B035_9BACT</name>
<comment type="caution">
    <text evidence="2">The sequence shown here is derived from an EMBL/GenBank/DDBJ whole genome shotgun (WGS) entry which is preliminary data.</text>
</comment>